<dbReference type="EMBL" id="FXAM01000001">
    <property type="protein sequence ID" value="SMF95411.1"/>
    <property type="molecule type" value="Genomic_DNA"/>
</dbReference>
<evidence type="ECO:0000313" key="11">
    <source>
        <dbReference type="Proteomes" id="UP000192923"/>
    </source>
</evidence>
<dbReference type="InterPro" id="IPR036890">
    <property type="entry name" value="HATPase_C_sf"/>
</dbReference>
<dbReference type="InterPro" id="IPR036097">
    <property type="entry name" value="HisK_dim/P_sf"/>
</dbReference>
<dbReference type="SMART" id="SM00387">
    <property type="entry name" value="HATPase_c"/>
    <property type="match status" value="1"/>
</dbReference>
<dbReference type="PROSITE" id="PS50113">
    <property type="entry name" value="PAC"/>
    <property type="match status" value="2"/>
</dbReference>
<feature type="domain" description="PAS" evidence="8">
    <location>
        <begin position="16"/>
        <end position="90"/>
    </location>
</feature>
<dbReference type="STRING" id="1760988.SAMN02949497_2774"/>
<dbReference type="SMART" id="SM00388">
    <property type="entry name" value="HisKA"/>
    <property type="match status" value="1"/>
</dbReference>
<keyword evidence="5" id="KW-0418">Kinase</keyword>
<dbReference type="GO" id="GO:0005886">
    <property type="term" value="C:plasma membrane"/>
    <property type="evidence" value="ECO:0007669"/>
    <property type="project" value="TreeGrafter"/>
</dbReference>
<dbReference type="PRINTS" id="PR00344">
    <property type="entry name" value="BCTRLSENSOR"/>
</dbReference>
<proteinExistence type="predicted"/>
<dbReference type="InterPro" id="IPR005467">
    <property type="entry name" value="His_kinase_dom"/>
</dbReference>
<dbReference type="SUPFAM" id="SSF55785">
    <property type="entry name" value="PYP-like sensor domain (PAS domain)"/>
    <property type="match status" value="2"/>
</dbReference>
<dbReference type="Proteomes" id="UP000192923">
    <property type="component" value="Unassembled WGS sequence"/>
</dbReference>
<dbReference type="SMART" id="SM00091">
    <property type="entry name" value="PAS"/>
    <property type="match status" value="2"/>
</dbReference>
<dbReference type="InterPro" id="IPR035965">
    <property type="entry name" value="PAS-like_dom_sf"/>
</dbReference>
<evidence type="ECO:0000259" key="7">
    <source>
        <dbReference type="PROSITE" id="PS50109"/>
    </source>
</evidence>
<dbReference type="Gene3D" id="3.30.450.20">
    <property type="entry name" value="PAS domain"/>
    <property type="match status" value="2"/>
</dbReference>
<dbReference type="CDD" id="cd00082">
    <property type="entry name" value="HisKA"/>
    <property type="match status" value="1"/>
</dbReference>
<keyword evidence="3" id="KW-0597">Phosphoprotein</keyword>
<dbReference type="PROSITE" id="PS50112">
    <property type="entry name" value="PAS"/>
    <property type="match status" value="2"/>
</dbReference>
<dbReference type="Pfam" id="PF13426">
    <property type="entry name" value="PAS_9"/>
    <property type="match status" value="2"/>
</dbReference>
<evidence type="ECO:0000259" key="8">
    <source>
        <dbReference type="PROSITE" id="PS50112"/>
    </source>
</evidence>
<dbReference type="PROSITE" id="PS50109">
    <property type="entry name" value="HIS_KIN"/>
    <property type="match status" value="1"/>
</dbReference>
<dbReference type="Gene3D" id="1.10.287.130">
    <property type="match status" value="1"/>
</dbReference>
<evidence type="ECO:0000256" key="1">
    <source>
        <dbReference type="ARBA" id="ARBA00000085"/>
    </source>
</evidence>
<dbReference type="SUPFAM" id="SSF47384">
    <property type="entry name" value="Homodimeric domain of signal transducing histidine kinase"/>
    <property type="match status" value="1"/>
</dbReference>
<dbReference type="InterPro" id="IPR003661">
    <property type="entry name" value="HisK_dim/P_dom"/>
</dbReference>
<dbReference type="OrthoDB" id="9770795at2"/>
<dbReference type="InterPro" id="IPR000700">
    <property type="entry name" value="PAS-assoc_C"/>
</dbReference>
<dbReference type="GO" id="GO:0009927">
    <property type="term" value="F:histidine phosphotransfer kinase activity"/>
    <property type="evidence" value="ECO:0007669"/>
    <property type="project" value="TreeGrafter"/>
</dbReference>
<dbReference type="CDD" id="cd16922">
    <property type="entry name" value="HATPase_EvgS-ArcB-TorS-like"/>
    <property type="match status" value="1"/>
</dbReference>
<evidence type="ECO:0000313" key="10">
    <source>
        <dbReference type="EMBL" id="SMF95411.1"/>
    </source>
</evidence>
<dbReference type="PANTHER" id="PTHR43047">
    <property type="entry name" value="TWO-COMPONENT HISTIDINE PROTEIN KINASE"/>
    <property type="match status" value="1"/>
</dbReference>
<dbReference type="EC" id="2.7.13.3" evidence="2"/>
<feature type="domain" description="PAC" evidence="9">
    <location>
        <begin position="90"/>
        <end position="144"/>
    </location>
</feature>
<gene>
    <name evidence="10" type="ORF">SAMN02949497_2774</name>
</gene>
<dbReference type="Gene3D" id="3.30.565.10">
    <property type="entry name" value="Histidine kinase-like ATPase, C-terminal domain"/>
    <property type="match status" value="1"/>
</dbReference>
<dbReference type="NCBIfam" id="TIGR00229">
    <property type="entry name" value="sensory_box"/>
    <property type="match status" value="2"/>
</dbReference>
<name>A0A1Y6CYI5_9GAMM</name>
<evidence type="ECO:0000256" key="4">
    <source>
        <dbReference type="ARBA" id="ARBA00022679"/>
    </source>
</evidence>
<feature type="domain" description="PAS" evidence="8">
    <location>
        <begin position="141"/>
        <end position="194"/>
    </location>
</feature>
<keyword evidence="4" id="KW-0808">Transferase</keyword>
<dbReference type="RefSeq" id="WP_085213623.1">
    <property type="nucleotide sequence ID" value="NZ_FXAM01000001.1"/>
</dbReference>
<evidence type="ECO:0000256" key="3">
    <source>
        <dbReference type="ARBA" id="ARBA00022553"/>
    </source>
</evidence>
<accession>A0A1Y6CYI5</accession>
<dbReference type="Pfam" id="PF00512">
    <property type="entry name" value="HisKA"/>
    <property type="match status" value="1"/>
</dbReference>
<dbReference type="InterPro" id="IPR003594">
    <property type="entry name" value="HATPase_dom"/>
</dbReference>
<dbReference type="InterPro" id="IPR000014">
    <property type="entry name" value="PAS"/>
</dbReference>
<feature type="domain" description="Histidine kinase" evidence="7">
    <location>
        <begin position="286"/>
        <end position="504"/>
    </location>
</feature>
<evidence type="ECO:0000256" key="5">
    <source>
        <dbReference type="ARBA" id="ARBA00022777"/>
    </source>
</evidence>
<dbReference type="FunFam" id="3.30.565.10:FF:000010">
    <property type="entry name" value="Sensor histidine kinase RcsC"/>
    <property type="match status" value="1"/>
</dbReference>
<evidence type="ECO:0000256" key="2">
    <source>
        <dbReference type="ARBA" id="ARBA00012438"/>
    </source>
</evidence>
<comment type="catalytic activity">
    <reaction evidence="1">
        <text>ATP + protein L-histidine = ADP + protein N-phospho-L-histidine.</text>
        <dbReference type="EC" id="2.7.13.3"/>
    </reaction>
</comment>
<dbReference type="GO" id="GO:0000155">
    <property type="term" value="F:phosphorelay sensor kinase activity"/>
    <property type="evidence" value="ECO:0007669"/>
    <property type="project" value="InterPro"/>
</dbReference>
<dbReference type="SMART" id="SM00086">
    <property type="entry name" value="PAC"/>
    <property type="match status" value="2"/>
</dbReference>
<protein>
    <recommendedName>
        <fullName evidence="2">histidine kinase</fullName>
        <ecNumber evidence="2">2.7.13.3</ecNumber>
    </recommendedName>
</protein>
<reference evidence="10 11" key="1">
    <citation type="submission" date="2016-12" db="EMBL/GenBank/DDBJ databases">
        <authorList>
            <person name="Song W.-J."/>
            <person name="Kurnit D.M."/>
        </authorList>
    </citation>
    <scope>NUCLEOTIDE SEQUENCE [LARGE SCALE GENOMIC DNA]</scope>
    <source>
        <strain evidence="10 11">175</strain>
    </source>
</reference>
<evidence type="ECO:0000259" key="9">
    <source>
        <dbReference type="PROSITE" id="PS50113"/>
    </source>
</evidence>
<dbReference type="AlphaFoldDB" id="A0A1Y6CYI5"/>
<keyword evidence="11" id="KW-1185">Reference proteome</keyword>
<sequence>MAKLFDDRIVGTAASAVDFITSVLQASTEYSIIALDRDGTILLWNEGARRIYGYEPEEVVGRADSSLLYPEEDIAAGKPQAILDAALEEGKWEGILYRRRKDGQRFIARAAVTTRRDPQDQPFGFLLISKDISAETERQRSETQFRGLLESAPDAMVIVDNDGIIRLVNSQTEQLFGYTRAEMLGQSVEMLVPEGFRSTHAQHRASYFQAPRPRPMGSGLELYGLHKDGGQFPVEISLGPLETDAGVLVNASIRDVTERKRFEQALREKNLELEGANLAKDRFLAGMSHELRTPLNAIIGFTGTLLMKLPGPLTAAQERQLGIIQSSAKHLLSLINDLLDLAKIESGKVRIAPEPVECQELLTEIAETLRPMAEQKGLDFKLGLPDAPIVVETDRRALRQILINLANNAVKFTLRGEVRIELARCGQEVEVAVIDTGIGIKPEDQDKLFRAFSQVDSTSTRGFAGTGLGLYLCGKLADLIGAHIGFHSEAGAGSVFTLSLRTACAGPDP</sequence>
<organism evidence="10 11">
    <name type="scientific">Methylomagnum ishizawai</name>
    <dbReference type="NCBI Taxonomy" id="1760988"/>
    <lineage>
        <taxon>Bacteria</taxon>
        <taxon>Pseudomonadati</taxon>
        <taxon>Pseudomonadota</taxon>
        <taxon>Gammaproteobacteria</taxon>
        <taxon>Methylococcales</taxon>
        <taxon>Methylococcaceae</taxon>
        <taxon>Methylomagnum</taxon>
    </lineage>
</organism>
<keyword evidence="6" id="KW-0902">Two-component regulatory system</keyword>
<dbReference type="InterPro" id="IPR004358">
    <property type="entry name" value="Sig_transdc_His_kin-like_C"/>
</dbReference>
<feature type="domain" description="PAC" evidence="9">
    <location>
        <begin position="218"/>
        <end position="268"/>
    </location>
</feature>
<evidence type="ECO:0000256" key="6">
    <source>
        <dbReference type="ARBA" id="ARBA00023012"/>
    </source>
</evidence>
<dbReference type="InterPro" id="IPR001610">
    <property type="entry name" value="PAC"/>
</dbReference>
<dbReference type="SUPFAM" id="SSF55874">
    <property type="entry name" value="ATPase domain of HSP90 chaperone/DNA topoisomerase II/histidine kinase"/>
    <property type="match status" value="1"/>
</dbReference>
<dbReference type="PANTHER" id="PTHR43047:SF68">
    <property type="entry name" value="HISTIDINE KINASE 5"/>
    <property type="match status" value="1"/>
</dbReference>
<dbReference type="Pfam" id="PF02518">
    <property type="entry name" value="HATPase_c"/>
    <property type="match status" value="1"/>
</dbReference>
<dbReference type="CDD" id="cd00130">
    <property type="entry name" value="PAS"/>
    <property type="match status" value="2"/>
</dbReference>